<dbReference type="Proteomes" id="UP001055811">
    <property type="component" value="Linkage Group LG04"/>
</dbReference>
<organism evidence="1 2">
    <name type="scientific">Cichorium intybus</name>
    <name type="common">Chicory</name>
    <dbReference type="NCBI Taxonomy" id="13427"/>
    <lineage>
        <taxon>Eukaryota</taxon>
        <taxon>Viridiplantae</taxon>
        <taxon>Streptophyta</taxon>
        <taxon>Embryophyta</taxon>
        <taxon>Tracheophyta</taxon>
        <taxon>Spermatophyta</taxon>
        <taxon>Magnoliopsida</taxon>
        <taxon>eudicotyledons</taxon>
        <taxon>Gunneridae</taxon>
        <taxon>Pentapetalae</taxon>
        <taxon>asterids</taxon>
        <taxon>campanulids</taxon>
        <taxon>Asterales</taxon>
        <taxon>Asteraceae</taxon>
        <taxon>Cichorioideae</taxon>
        <taxon>Cichorieae</taxon>
        <taxon>Cichoriinae</taxon>
        <taxon>Cichorium</taxon>
    </lineage>
</organism>
<comment type="caution">
    <text evidence="1">The sequence shown here is derived from an EMBL/GenBank/DDBJ whole genome shotgun (WGS) entry which is preliminary data.</text>
</comment>
<sequence>MAGLVQDRNGEKRMDKQIGCMSGFLQIFDRQQILAGKRIHSTKRLPPSTEVPASSETVSSVKSPEFSGDVGKSEPRKHVVVVPASPNSCRSSAAENVNVRPISMPEKSQLFVPMFELKDGTDKCSLKPCKQVHRLSLDSRAIVDSKGSLCPRAVRRNDSFVSSNGTDSNSYVSDVDDKQRRSPSVIARLMGLEPLSSSNQKSPEPVTKQALRRSASESRVSRDLVRSNYIDGNNFQVKQPNQSQKRTAENMVRDEGRSISNRDSLNSSAGKSTRNASGNLKSESPRTSPWRSSQQKRSFFDSADFFPEPNQITVSMHGDFEKKLKMRGMDEQSNDLGTLKQILEVLQLKGLLRSSRPSIRDRQQNFVYDRNLPSDESSIILMKPSRSAASKVNNLRSENDSRGTRRYASEISPSISPKREGGAVDRTGRSPVRARNSSPTRIESNLKSCNSIVKRRPLSIEIQRRANDSSDSTRTSPVNSPKLTPKKSGHYSSTNRSPINQKPTESSSFHSPKQRIIRKTVTDDESSSISESTASTPSTTDTERSKWQGHREERSSLYRCDKLLHSIGKTNSTTESPRSSTAVLPSPVSVLDSGFDKDESSSPSHSIDFKATPDVDFEKESYSSSISQTTSTEHEEFISDDSDFLYISEILRSSQYLQEDSNVFFSIEKQLNNTNDTSDVSKRQRKLVFDVIVEILDKSKQLPPWKVISHADSGTSLKQIWSEFQKIRQINTGDGLLELISGVLKKDLVGINDWEDYPIEKSEAILDIERMIFKDLVSEAIGDLTEFPGRCIFSRCQRKLVF</sequence>
<keyword evidence="2" id="KW-1185">Reference proteome</keyword>
<protein>
    <submittedName>
        <fullName evidence="1">Uncharacterized protein</fullName>
    </submittedName>
</protein>
<reference evidence="2" key="1">
    <citation type="journal article" date="2022" name="Mol. Ecol. Resour.">
        <title>The genomes of chicory, endive, great burdock and yacon provide insights into Asteraceae palaeo-polyploidization history and plant inulin production.</title>
        <authorList>
            <person name="Fan W."/>
            <person name="Wang S."/>
            <person name="Wang H."/>
            <person name="Wang A."/>
            <person name="Jiang F."/>
            <person name="Liu H."/>
            <person name="Zhao H."/>
            <person name="Xu D."/>
            <person name="Zhang Y."/>
        </authorList>
    </citation>
    <scope>NUCLEOTIDE SEQUENCE [LARGE SCALE GENOMIC DNA]</scope>
    <source>
        <strain evidence="2">cv. Punajuju</strain>
    </source>
</reference>
<proteinExistence type="predicted"/>
<reference evidence="1 2" key="2">
    <citation type="journal article" date="2022" name="Mol. Ecol. Resour.">
        <title>The genomes of chicory, endive, great burdock and yacon provide insights into Asteraceae paleo-polyploidization history and plant inulin production.</title>
        <authorList>
            <person name="Fan W."/>
            <person name="Wang S."/>
            <person name="Wang H."/>
            <person name="Wang A."/>
            <person name="Jiang F."/>
            <person name="Liu H."/>
            <person name="Zhao H."/>
            <person name="Xu D."/>
            <person name="Zhang Y."/>
        </authorList>
    </citation>
    <scope>NUCLEOTIDE SEQUENCE [LARGE SCALE GENOMIC DNA]</scope>
    <source>
        <strain evidence="2">cv. Punajuju</strain>
        <tissue evidence="1">Leaves</tissue>
    </source>
</reference>
<gene>
    <name evidence="1" type="ORF">L2E82_20053</name>
</gene>
<name>A0ACB9DT95_CICIN</name>
<dbReference type="EMBL" id="CM042012">
    <property type="protein sequence ID" value="KAI3749441.1"/>
    <property type="molecule type" value="Genomic_DNA"/>
</dbReference>
<accession>A0ACB9DT95</accession>
<evidence type="ECO:0000313" key="1">
    <source>
        <dbReference type="EMBL" id="KAI3749441.1"/>
    </source>
</evidence>
<evidence type="ECO:0000313" key="2">
    <source>
        <dbReference type="Proteomes" id="UP001055811"/>
    </source>
</evidence>